<sequence>MLRLSQERTIGRTEKIRLLLAYPLAERWREWELDSYKAVIKEELRRVSMANVFRVAALKACSELERAFVPALAATLQRYLDSLVAVVSSPAQMEATRRIVHQFEHGGGSNTQDGKGSRDALGPLLQEKLRLFASSRDNWVTELWLDDMYLNNSQPLPVNSSPFYLLPKQCFATSADQARFAARFIECAVLFKKKIDSGTLTPDVQGRGGTRQPLCMQTYKHFFPAYRRPGPTKDDLLLDTASQHQDHVIVVCRDQVPSS</sequence>
<keyword evidence="2" id="KW-1185">Reference proteome</keyword>
<evidence type="ECO:0000313" key="1">
    <source>
        <dbReference type="EMBL" id="KAH7979286.1"/>
    </source>
</evidence>
<organism evidence="1 2">
    <name type="scientific">Dermacentor silvarum</name>
    <name type="common">Tick</name>
    <dbReference type="NCBI Taxonomy" id="543639"/>
    <lineage>
        <taxon>Eukaryota</taxon>
        <taxon>Metazoa</taxon>
        <taxon>Ecdysozoa</taxon>
        <taxon>Arthropoda</taxon>
        <taxon>Chelicerata</taxon>
        <taxon>Arachnida</taxon>
        <taxon>Acari</taxon>
        <taxon>Parasitiformes</taxon>
        <taxon>Ixodida</taxon>
        <taxon>Ixodoidea</taxon>
        <taxon>Ixodidae</taxon>
        <taxon>Rhipicephalinae</taxon>
        <taxon>Dermacentor</taxon>
    </lineage>
</organism>
<comment type="caution">
    <text evidence="1">The sequence shown here is derived from an EMBL/GenBank/DDBJ whole genome shotgun (WGS) entry which is preliminary data.</text>
</comment>
<name>A0ACB8DYC6_DERSI</name>
<proteinExistence type="predicted"/>
<evidence type="ECO:0000313" key="2">
    <source>
        <dbReference type="Proteomes" id="UP000821865"/>
    </source>
</evidence>
<dbReference type="EMBL" id="CM023470">
    <property type="protein sequence ID" value="KAH7979286.1"/>
    <property type="molecule type" value="Genomic_DNA"/>
</dbReference>
<accession>A0ACB8DYC6</accession>
<gene>
    <name evidence="1" type="ORF">HPB49_008959</name>
</gene>
<reference evidence="1" key="1">
    <citation type="submission" date="2020-05" db="EMBL/GenBank/DDBJ databases">
        <title>Large-scale comparative analyses of tick genomes elucidate their genetic diversity and vector capacities.</title>
        <authorList>
            <person name="Jia N."/>
            <person name="Wang J."/>
            <person name="Shi W."/>
            <person name="Du L."/>
            <person name="Sun Y."/>
            <person name="Zhan W."/>
            <person name="Jiang J."/>
            <person name="Wang Q."/>
            <person name="Zhang B."/>
            <person name="Ji P."/>
            <person name="Sakyi L.B."/>
            <person name="Cui X."/>
            <person name="Yuan T."/>
            <person name="Jiang B."/>
            <person name="Yang W."/>
            <person name="Lam T.T.-Y."/>
            <person name="Chang Q."/>
            <person name="Ding S."/>
            <person name="Wang X."/>
            <person name="Zhu J."/>
            <person name="Ruan X."/>
            <person name="Zhao L."/>
            <person name="Wei J."/>
            <person name="Que T."/>
            <person name="Du C."/>
            <person name="Cheng J."/>
            <person name="Dai P."/>
            <person name="Han X."/>
            <person name="Huang E."/>
            <person name="Gao Y."/>
            <person name="Liu J."/>
            <person name="Shao H."/>
            <person name="Ye R."/>
            <person name="Li L."/>
            <person name="Wei W."/>
            <person name="Wang X."/>
            <person name="Wang C."/>
            <person name="Yang T."/>
            <person name="Huo Q."/>
            <person name="Li W."/>
            <person name="Guo W."/>
            <person name="Chen H."/>
            <person name="Zhou L."/>
            <person name="Ni X."/>
            <person name="Tian J."/>
            <person name="Zhou Y."/>
            <person name="Sheng Y."/>
            <person name="Liu T."/>
            <person name="Pan Y."/>
            <person name="Xia L."/>
            <person name="Li J."/>
            <person name="Zhao F."/>
            <person name="Cao W."/>
        </authorList>
    </citation>
    <scope>NUCLEOTIDE SEQUENCE</scope>
    <source>
        <strain evidence="1">Dsil-2018</strain>
    </source>
</reference>
<dbReference type="Proteomes" id="UP000821865">
    <property type="component" value="Chromosome 1"/>
</dbReference>
<protein>
    <submittedName>
        <fullName evidence="1">Uncharacterized protein</fullName>
    </submittedName>
</protein>